<organism evidence="2 3">
    <name type="scientific">Ancylobacter polymorphus</name>
    <dbReference type="NCBI Taxonomy" id="223390"/>
    <lineage>
        <taxon>Bacteria</taxon>
        <taxon>Pseudomonadati</taxon>
        <taxon>Pseudomonadota</taxon>
        <taxon>Alphaproteobacteria</taxon>
        <taxon>Hyphomicrobiales</taxon>
        <taxon>Xanthobacteraceae</taxon>
        <taxon>Ancylobacter</taxon>
    </lineage>
</organism>
<dbReference type="Pfam" id="PF10011">
    <property type="entry name" value="DUF2254"/>
    <property type="match status" value="1"/>
</dbReference>
<evidence type="ECO:0000313" key="2">
    <source>
        <dbReference type="EMBL" id="UOK71189.1"/>
    </source>
</evidence>
<evidence type="ECO:0000313" key="3">
    <source>
        <dbReference type="Proteomes" id="UP000831684"/>
    </source>
</evidence>
<reference evidence="2" key="1">
    <citation type="submission" date="2021-09" db="EMBL/GenBank/DDBJ databases">
        <title>Network and meta-omics reveal the key degrader and cooperation patterns in an efficient 1,4-dioxane-degrading microbial community.</title>
        <authorList>
            <person name="Dai C."/>
        </authorList>
    </citation>
    <scope>NUCLEOTIDE SEQUENCE</scope>
    <source>
        <strain evidence="2">ZM13</strain>
    </source>
</reference>
<accession>A0A9E6ZT12</accession>
<keyword evidence="1" id="KW-0812">Transmembrane</keyword>
<dbReference type="AlphaFoldDB" id="A0A9E6ZT12"/>
<feature type="transmembrane region" description="Helical" evidence="1">
    <location>
        <begin position="67"/>
        <end position="94"/>
    </location>
</feature>
<protein>
    <submittedName>
        <fullName evidence="2">DUF2254 domain-containing protein</fullName>
    </submittedName>
</protein>
<dbReference type="RefSeq" id="WP_244378122.1">
    <property type="nucleotide sequence ID" value="NZ_CP083239.1"/>
</dbReference>
<evidence type="ECO:0000256" key="1">
    <source>
        <dbReference type="SAM" id="Phobius"/>
    </source>
</evidence>
<keyword evidence="1" id="KW-1133">Transmembrane helix</keyword>
<feature type="transmembrane region" description="Helical" evidence="1">
    <location>
        <begin position="20"/>
        <end position="46"/>
    </location>
</feature>
<proteinExistence type="predicted"/>
<dbReference type="EMBL" id="CP083239">
    <property type="protein sequence ID" value="UOK71189.1"/>
    <property type="molecule type" value="Genomic_DNA"/>
</dbReference>
<feature type="transmembrane region" description="Helical" evidence="1">
    <location>
        <begin position="145"/>
        <end position="165"/>
    </location>
</feature>
<name>A0A9E6ZT12_9HYPH</name>
<sequence length="440" mass="48223">MEHWSLPAWLLGVWDRLRSSFWFLPSAMAAGATALSFALVWLDTWLGQESIERLGWLYGFGPEGARAVLSAVAGSMITVAGLTFSMTMLTLQLASQQFGPRLLSSFMSDRGNQLVLGTFTSTFLYCLLVLRTVRGTEDANFVPHLSVTFGVVLAALSLAVLIYFIHHVANSIRIETVLADLSQETRGTIERLFPAQMGQEPERRDGHTPASLLHMLEGDSRAVFVDGSGYVQRLDEAALMRIATEHDLVIGVDSPPGRFVTERIPLLRAAPRARVSEAVEDRLRQAFVLGADRTPMQDLQFSLHRFVEIAQRALSPGINDPTTALYCIDRLEQALCLLAERDMPSPVRADEAGRPRVLVPVNTFEEFACPALAAIARYGMNDADVVRQLLASTKGLETIAPRNARDALRRLAAAIESESGASLKSFDIGVSPHGPTYPYG</sequence>
<dbReference type="KEGG" id="apol:K9D25_00220"/>
<gene>
    <name evidence="2" type="ORF">K9D25_00220</name>
</gene>
<feature type="transmembrane region" description="Helical" evidence="1">
    <location>
        <begin position="114"/>
        <end position="133"/>
    </location>
</feature>
<keyword evidence="1" id="KW-0472">Membrane</keyword>
<dbReference type="Proteomes" id="UP000831684">
    <property type="component" value="Chromosome"/>
</dbReference>
<dbReference type="InterPro" id="IPR018723">
    <property type="entry name" value="DUF2254_membrane"/>
</dbReference>